<dbReference type="EMBL" id="BGPR01003836">
    <property type="protein sequence ID" value="GBM92978.1"/>
    <property type="molecule type" value="Genomic_DNA"/>
</dbReference>
<dbReference type="Proteomes" id="UP000499080">
    <property type="component" value="Unassembled WGS sequence"/>
</dbReference>
<reference evidence="1 2" key="1">
    <citation type="journal article" date="2019" name="Sci. Rep.">
        <title>Orb-weaving spider Araneus ventricosus genome elucidates the spidroin gene catalogue.</title>
        <authorList>
            <person name="Kono N."/>
            <person name="Nakamura H."/>
            <person name="Ohtoshi R."/>
            <person name="Moran D.A.P."/>
            <person name="Shinohara A."/>
            <person name="Yoshida Y."/>
            <person name="Fujiwara M."/>
            <person name="Mori M."/>
            <person name="Tomita M."/>
            <person name="Arakawa K."/>
        </authorList>
    </citation>
    <scope>NUCLEOTIDE SEQUENCE [LARGE SCALE GENOMIC DNA]</scope>
</reference>
<evidence type="ECO:0000313" key="1">
    <source>
        <dbReference type="EMBL" id="GBM92978.1"/>
    </source>
</evidence>
<organism evidence="1 2">
    <name type="scientific">Araneus ventricosus</name>
    <name type="common">Orbweaver spider</name>
    <name type="synonym">Epeira ventricosa</name>
    <dbReference type="NCBI Taxonomy" id="182803"/>
    <lineage>
        <taxon>Eukaryota</taxon>
        <taxon>Metazoa</taxon>
        <taxon>Ecdysozoa</taxon>
        <taxon>Arthropoda</taxon>
        <taxon>Chelicerata</taxon>
        <taxon>Arachnida</taxon>
        <taxon>Araneae</taxon>
        <taxon>Araneomorphae</taxon>
        <taxon>Entelegynae</taxon>
        <taxon>Araneoidea</taxon>
        <taxon>Araneidae</taxon>
        <taxon>Araneus</taxon>
    </lineage>
</organism>
<evidence type="ECO:0000313" key="2">
    <source>
        <dbReference type="Proteomes" id="UP000499080"/>
    </source>
</evidence>
<proteinExistence type="predicted"/>
<name>A0A4Y2JTX9_ARAVE</name>
<comment type="caution">
    <text evidence="1">The sequence shown here is derived from an EMBL/GenBank/DDBJ whole genome shotgun (WGS) entry which is preliminary data.</text>
</comment>
<sequence length="84" mass="9302">MWKALPHLCGCRSGIVLHEPKFPGVHTETASLHTRRTFCGIGFGTWNSPVSKLRPCHQTTETHKALVLAANDSETRENGSSKFQ</sequence>
<keyword evidence="2" id="KW-1185">Reference proteome</keyword>
<dbReference type="AlphaFoldDB" id="A0A4Y2JTX9"/>
<protein>
    <submittedName>
        <fullName evidence="1">Uncharacterized protein</fullName>
    </submittedName>
</protein>
<accession>A0A4Y2JTX9</accession>
<gene>
    <name evidence="1" type="ORF">AVEN_190072_1</name>
</gene>